<dbReference type="PANTHER" id="PTHR45629:SF7">
    <property type="entry name" value="DNA EXCISION REPAIR PROTEIN ERCC-6-RELATED"/>
    <property type="match status" value="1"/>
</dbReference>
<dbReference type="GeneID" id="30033450"/>
<dbReference type="InterPro" id="IPR000330">
    <property type="entry name" value="SNF2_N"/>
</dbReference>
<name>A0A167DVG6_9ASCO</name>
<dbReference type="KEGG" id="slb:AWJ20_1627"/>
<keyword evidence="1" id="KW-0547">Nucleotide-binding</keyword>
<dbReference type="AlphaFoldDB" id="A0A167DVG6"/>
<dbReference type="EMBL" id="CP014501">
    <property type="protein sequence ID" value="ANB13341.1"/>
    <property type="molecule type" value="Genomic_DNA"/>
</dbReference>
<dbReference type="Pfam" id="PF00176">
    <property type="entry name" value="SNF2-rel_dom"/>
    <property type="match status" value="1"/>
</dbReference>
<evidence type="ECO:0000259" key="4">
    <source>
        <dbReference type="Pfam" id="PF00176"/>
    </source>
</evidence>
<dbReference type="PANTHER" id="PTHR45629">
    <property type="entry name" value="SNF2/RAD54 FAMILY MEMBER"/>
    <property type="match status" value="1"/>
</dbReference>
<feature type="compositionally biased region" description="Polar residues" evidence="3">
    <location>
        <begin position="163"/>
        <end position="172"/>
    </location>
</feature>
<feature type="compositionally biased region" description="Polar residues" evidence="3">
    <location>
        <begin position="581"/>
        <end position="591"/>
    </location>
</feature>
<feature type="compositionally biased region" description="Polar residues" evidence="3">
    <location>
        <begin position="89"/>
        <end position="105"/>
    </location>
</feature>
<feature type="region of interest" description="Disordered" evidence="3">
    <location>
        <begin position="283"/>
        <end position="367"/>
    </location>
</feature>
<dbReference type="InterPro" id="IPR038718">
    <property type="entry name" value="SNF2-like_sf"/>
</dbReference>
<protein>
    <submittedName>
        <fullName evidence="5">Translocase ULS1</fullName>
    </submittedName>
</protein>
<keyword evidence="2" id="KW-0067">ATP-binding</keyword>
<dbReference type="InterPro" id="IPR027417">
    <property type="entry name" value="P-loop_NTPase"/>
</dbReference>
<dbReference type="OrthoDB" id="423559at2759"/>
<dbReference type="GO" id="GO:0005524">
    <property type="term" value="F:ATP binding"/>
    <property type="evidence" value="ECO:0007669"/>
    <property type="project" value="InterPro"/>
</dbReference>
<sequence>MPPTASIHCGEDMSNMTVDKYSQDAAPDMISALKSAIYHMEAELRGPSLPGNKRVEIESTVKTLKQQLEGIQAGNHIIFSQERGEFQGLPQTQGPSVTRNQKWGDSQSQRSQSEGQSPYSSNTNSSGSISSSSSDMGPGLRSRNVPSLFGNAGRLARKDSASVPLSTSASPITSGTNSGNGSGRYADFYIGSTDTPNEFASPGTSAASTKSDSDTPVIDPSSLMSANGVDHRVRENAVDHGHEHIYRDRSLNFVPDASDIVEISDEDEGPLRVLHSRHIDVPSQATTIVDDDDEQEEDEDDDDIQFQSMSIKSDSEPPFVPRVHERSSSLFNSHSAGKKREYSPVENSIDLTGEDDDEGTPRKTSGASLNNLVTSIHRTLLYKFLSEDEYGDYMRNVVGSLTTTMSRLEAENVLELIGKKTFDYGTAIRRFEDKIRSVSQRIQHDELGAGSSADSARLASQMTQKGILEHSLRQYREKFAYVKQIFNSVVYNNVRNFRDVKSKLESTDNDMRSNVEAAYFQNFQTNAGPSRMNSASGTHFGVSAAHSRGNPPYGQVGLPGLNGVFQNLGPTQRNTERGASLFNQPRTSYESDTYGPPMSEKDLEDLINNIQQNEEVKPEDRIGTPPELSITLLEHQKVGLSWLQNKEDGRQKAGILADDMGLGKTIQVL</sequence>
<reference evidence="5 6" key="1">
    <citation type="submission" date="2016-02" db="EMBL/GenBank/DDBJ databases">
        <title>Complete genome sequence and transcriptome regulation of the pentose utilising yeast Sugiyamaella lignohabitans.</title>
        <authorList>
            <person name="Bellasio M."/>
            <person name="Peymann A."/>
            <person name="Valli M."/>
            <person name="Sipitzky M."/>
            <person name="Graf A."/>
            <person name="Sauer M."/>
            <person name="Marx H."/>
            <person name="Mattanovich D."/>
        </authorList>
    </citation>
    <scope>NUCLEOTIDE SEQUENCE [LARGE SCALE GENOMIC DNA]</scope>
    <source>
        <strain evidence="5 6">CBS 10342</strain>
    </source>
</reference>
<proteinExistence type="predicted"/>
<evidence type="ECO:0000313" key="6">
    <source>
        <dbReference type="Proteomes" id="UP000189580"/>
    </source>
</evidence>
<evidence type="ECO:0000256" key="3">
    <source>
        <dbReference type="SAM" id="MobiDB-lite"/>
    </source>
</evidence>
<feature type="region of interest" description="Disordered" evidence="3">
    <location>
        <begin position="87"/>
        <end position="224"/>
    </location>
</feature>
<dbReference type="Proteomes" id="UP000189580">
    <property type="component" value="Chromosome a"/>
</dbReference>
<evidence type="ECO:0000256" key="2">
    <source>
        <dbReference type="ARBA" id="ARBA00022840"/>
    </source>
</evidence>
<dbReference type="RefSeq" id="XP_018735818.1">
    <property type="nucleotide sequence ID" value="XM_018878523.1"/>
</dbReference>
<evidence type="ECO:0000256" key="1">
    <source>
        <dbReference type="ARBA" id="ARBA00022741"/>
    </source>
</evidence>
<dbReference type="Gene3D" id="3.40.50.10810">
    <property type="entry name" value="Tandem AAA-ATPase domain"/>
    <property type="match status" value="1"/>
</dbReference>
<evidence type="ECO:0000313" key="5">
    <source>
        <dbReference type="EMBL" id="ANB13341.1"/>
    </source>
</evidence>
<organism evidence="5 6">
    <name type="scientific">Sugiyamaella lignohabitans</name>
    <dbReference type="NCBI Taxonomy" id="796027"/>
    <lineage>
        <taxon>Eukaryota</taxon>
        <taxon>Fungi</taxon>
        <taxon>Dikarya</taxon>
        <taxon>Ascomycota</taxon>
        <taxon>Saccharomycotina</taxon>
        <taxon>Dipodascomycetes</taxon>
        <taxon>Dipodascales</taxon>
        <taxon>Trichomonascaceae</taxon>
        <taxon>Sugiyamaella</taxon>
    </lineage>
</organism>
<dbReference type="InterPro" id="IPR050496">
    <property type="entry name" value="SNF2_RAD54_helicase_repair"/>
</dbReference>
<dbReference type="SUPFAM" id="SSF52540">
    <property type="entry name" value="P-loop containing nucleoside triphosphate hydrolases"/>
    <property type="match status" value="1"/>
</dbReference>
<gene>
    <name evidence="5" type="primary">ULS1</name>
    <name evidence="5" type="ORF">AWJ20_1627</name>
</gene>
<feature type="compositionally biased region" description="Acidic residues" evidence="3">
    <location>
        <begin position="289"/>
        <end position="304"/>
    </location>
</feature>
<accession>A0A167DVG6</accession>
<feature type="region of interest" description="Disordered" evidence="3">
    <location>
        <begin position="575"/>
        <end position="595"/>
    </location>
</feature>
<keyword evidence="6" id="KW-1185">Reference proteome</keyword>
<feature type="compositionally biased region" description="Low complexity" evidence="3">
    <location>
        <begin position="106"/>
        <end position="134"/>
    </location>
</feature>
<feature type="domain" description="SNF2 N-terminal" evidence="4">
    <location>
        <begin position="635"/>
        <end position="669"/>
    </location>
</feature>